<proteinExistence type="predicted"/>
<feature type="domain" description="SnoaL-like" evidence="2">
    <location>
        <begin position="16"/>
        <end position="85"/>
    </location>
</feature>
<dbReference type="Proteomes" id="UP001596174">
    <property type="component" value="Unassembled WGS sequence"/>
</dbReference>
<sequence>MTTYERAMQPEDLTRLFVEHANNGDAAGIASLYEADAVMAYPPGSTTVGREAIRELWEKILANRPHFEPEPPLPTLVSGELALTSTPPKDGTGARAQVARRQPDGSWLRVLDQPEFRRP</sequence>
<evidence type="ECO:0000256" key="1">
    <source>
        <dbReference type="SAM" id="MobiDB-lite"/>
    </source>
</evidence>
<feature type="region of interest" description="Disordered" evidence="1">
    <location>
        <begin position="79"/>
        <end position="119"/>
    </location>
</feature>
<evidence type="ECO:0000313" key="3">
    <source>
        <dbReference type="EMBL" id="MFC5906243.1"/>
    </source>
</evidence>
<organism evidence="3 4">
    <name type="scientific">Streptacidiphilus monticola</name>
    <dbReference type="NCBI Taxonomy" id="2161674"/>
    <lineage>
        <taxon>Bacteria</taxon>
        <taxon>Bacillati</taxon>
        <taxon>Actinomycetota</taxon>
        <taxon>Actinomycetes</taxon>
        <taxon>Kitasatosporales</taxon>
        <taxon>Streptomycetaceae</taxon>
        <taxon>Streptacidiphilus</taxon>
    </lineage>
</organism>
<dbReference type="SUPFAM" id="SSF54427">
    <property type="entry name" value="NTF2-like"/>
    <property type="match status" value="1"/>
</dbReference>
<dbReference type="RefSeq" id="WP_380579464.1">
    <property type="nucleotide sequence ID" value="NZ_JBHSQJ010000010.1"/>
</dbReference>
<protein>
    <submittedName>
        <fullName evidence="3">YybH family protein</fullName>
    </submittedName>
</protein>
<keyword evidence="4" id="KW-1185">Reference proteome</keyword>
<dbReference type="InterPro" id="IPR032710">
    <property type="entry name" value="NTF2-like_dom_sf"/>
</dbReference>
<evidence type="ECO:0000259" key="2">
    <source>
        <dbReference type="Pfam" id="PF12680"/>
    </source>
</evidence>
<dbReference type="Gene3D" id="3.10.450.50">
    <property type="match status" value="1"/>
</dbReference>
<reference evidence="4" key="1">
    <citation type="journal article" date="2019" name="Int. J. Syst. Evol. Microbiol.">
        <title>The Global Catalogue of Microorganisms (GCM) 10K type strain sequencing project: providing services to taxonomists for standard genome sequencing and annotation.</title>
        <authorList>
            <consortium name="The Broad Institute Genomics Platform"/>
            <consortium name="The Broad Institute Genome Sequencing Center for Infectious Disease"/>
            <person name="Wu L."/>
            <person name="Ma J."/>
        </authorList>
    </citation>
    <scope>NUCLEOTIDE SEQUENCE [LARGE SCALE GENOMIC DNA]</scope>
    <source>
        <strain evidence="4">JCM 4816</strain>
    </source>
</reference>
<name>A0ABW1FW45_9ACTN</name>
<evidence type="ECO:0000313" key="4">
    <source>
        <dbReference type="Proteomes" id="UP001596174"/>
    </source>
</evidence>
<dbReference type="EMBL" id="JBHSQJ010000010">
    <property type="protein sequence ID" value="MFC5906243.1"/>
    <property type="molecule type" value="Genomic_DNA"/>
</dbReference>
<comment type="caution">
    <text evidence="3">The sequence shown here is derived from an EMBL/GenBank/DDBJ whole genome shotgun (WGS) entry which is preliminary data.</text>
</comment>
<accession>A0ABW1FW45</accession>
<dbReference type="Pfam" id="PF12680">
    <property type="entry name" value="SnoaL_2"/>
    <property type="match status" value="1"/>
</dbReference>
<gene>
    <name evidence="3" type="ORF">ACFP3V_03265</name>
</gene>
<dbReference type="InterPro" id="IPR037401">
    <property type="entry name" value="SnoaL-like"/>
</dbReference>